<gene>
    <name evidence="1" type="ORF">EGK68_22815</name>
</gene>
<proteinExistence type="predicted"/>
<evidence type="ECO:0000313" key="2">
    <source>
        <dbReference type="Proteomes" id="UP000275321"/>
    </source>
</evidence>
<comment type="caution">
    <text evidence="1">The sequence shown here is derived from an EMBL/GenBank/DDBJ whole genome shotgun (WGS) entry which is preliminary data.</text>
</comment>
<reference evidence="1 2" key="1">
    <citation type="submission" date="2018-10" db="EMBL/GenBank/DDBJ databases">
        <title>Transmission dynamics of multidrug resistant bacteria on intensive care unit surfaces.</title>
        <authorList>
            <person name="D'Souza A.W."/>
            <person name="Potter R.F."/>
            <person name="Wallace M."/>
            <person name="Shupe A."/>
            <person name="Patel S."/>
            <person name="Sun S."/>
            <person name="Gul D."/>
            <person name="Kwon J.H."/>
            <person name="Andleeb S."/>
            <person name="Burnham C.-A.D."/>
            <person name="Dantas G."/>
        </authorList>
    </citation>
    <scope>NUCLEOTIDE SEQUENCE [LARGE SCALE GENOMIC DNA]</scope>
    <source>
        <strain evidence="1 2">EC_073</strain>
    </source>
</reference>
<protein>
    <submittedName>
        <fullName evidence="1">Uncharacterized protein</fullName>
    </submittedName>
</protein>
<organism evidence="1 2">
    <name type="scientific">Enterobacter cloacae</name>
    <dbReference type="NCBI Taxonomy" id="550"/>
    <lineage>
        <taxon>Bacteria</taxon>
        <taxon>Pseudomonadati</taxon>
        <taxon>Pseudomonadota</taxon>
        <taxon>Gammaproteobacteria</taxon>
        <taxon>Enterobacterales</taxon>
        <taxon>Enterobacteriaceae</taxon>
        <taxon>Enterobacter</taxon>
        <taxon>Enterobacter cloacae complex</taxon>
    </lineage>
</organism>
<dbReference type="EMBL" id="RHWT01000046">
    <property type="protein sequence ID" value="RSB26350.1"/>
    <property type="molecule type" value="Genomic_DNA"/>
</dbReference>
<evidence type="ECO:0000313" key="1">
    <source>
        <dbReference type="EMBL" id="RSB26350.1"/>
    </source>
</evidence>
<dbReference type="Proteomes" id="UP000275321">
    <property type="component" value="Unassembled WGS sequence"/>
</dbReference>
<name>A0A3R8Z721_ENTCL</name>
<dbReference type="RefSeq" id="WP_014833359.1">
    <property type="nucleotide sequence ID" value="NZ_JABXOS010000001.1"/>
</dbReference>
<sequence>MHNNEFYVCRVCGAEQLDPPWGEDGQIPSYDICDCCGVEFGYEDMNLESIKRYRQKWLDSGANWFRKKNKPESWFLDRQLQNIPKQYR</sequence>
<accession>A0A3R8Z721</accession>
<dbReference type="AlphaFoldDB" id="A0A3R8Z721"/>